<proteinExistence type="predicted"/>
<accession>A0A1G9NBK6</accession>
<dbReference type="EMBL" id="FNHB01000001">
    <property type="protein sequence ID" value="SDL83834.1"/>
    <property type="molecule type" value="Genomic_DNA"/>
</dbReference>
<protein>
    <submittedName>
        <fullName evidence="2">Uncharacterized protein</fullName>
    </submittedName>
</protein>
<dbReference type="RefSeq" id="WP_092068944.1">
    <property type="nucleotide sequence ID" value="NZ_FNHB01000001.1"/>
</dbReference>
<name>A0A1G9NBK6_9FIRM</name>
<dbReference type="Proteomes" id="UP000214880">
    <property type="component" value="Unassembled WGS sequence"/>
</dbReference>
<evidence type="ECO:0000313" key="3">
    <source>
        <dbReference type="Proteomes" id="UP000214880"/>
    </source>
</evidence>
<sequence>MNHQKSSFWLTSLLLLLGFAFAVNYGYYTKASADERGNISVAVSPGKLNQSAPLLLDRAKQGQPKQWAQPDKILARYTIKNQSRQPLPVTVLASRFTVPVTLQSGAATFEKPTGQISRLIPPGQALRVNVSLDLSNVTARQQPLGQLQAIDTPSGSILGITPVHLATAQPEQPAAQDTSHEQHHGGGK</sequence>
<keyword evidence="3" id="KW-1185">Reference proteome</keyword>
<feature type="compositionally biased region" description="Basic and acidic residues" evidence="1">
    <location>
        <begin position="178"/>
        <end position="188"/>
    </location>
</feature>
<gene>
    <name evidence="2" type="ORF">SAMN04488502_101958</name>
</gene>
<organism evidence="2 3">
    <name type="scientific">Dendrosporobacter quercicolus</name>
    <dbReference type="NCBI Taxonomy" id="146817"/>
    <lineage>
        <taxon>Bacteria</taxon>
        <taxon>Bacillati</taxon>
        <taxon>Bacillota</taxon>
        <taxon>Negativicutes</taxon>
        <taxon>Selenomonadales</taxon>
        <taxon>Sporomusaceae</taxon>
        <taxon>Dendrosporobacter</taxon>
    </lineage>
</organism>
<dbReference type="AlphaFoldDB" id="A0A1G9NBK6"/>
<dbReference type="OrthoDB" id="1684286at2"/>
<evidence type="ECO:0000313" key="2">
    <source>
        <dbReference type="EMBL" id="SDL83834.1"/>
    </source>
</evidence>
<evidence type="ECO:0000256" key="1">
    <source>
        <dbReference type="SAM" id="MobiDB-lite"/>
    </source>
</evidence>
<feature type="region of interest" description="Disordered" evidence="1">
    <location>
        <begin position="165"/>
        <end position="188"/>
    </location>
</feature>
<reference evidence="2 3" key="1">
    <citation type="submission" date="2016-10" db="EMBL/GenBank/DDBJ databases">
        <authorList>
            <person name="de Groot N.N."/>
        </authorList>
    </citation>
    <scope>NUCLEOTIDE SEQUENCE [LARGE SCALE GENOMIC DNA]</scope>
    <source>
        <strain evidence="2 3">DSM 1736</strain>
    </source>
</reference>
<dbReference type="STRING" id="146817.SAMN04488502_101958"/>